<evidence type="ECO:0000313" key="4">
    <source>
        <dbReference type="Proteomes" id="UP001595847"/>
    </source>
</evidence>
<proteinExistence type="predicted"/>
<feature type="region of interest" description="Disordered" evidence="1">
    <location>
        <begin position="283"/>
        <end position="341"/>
    </location>
</feature>
<evidence type="ECO:0000256" key="1">
    <source>
        <dbReference type="SAM" id="MobiDB-lite"/>
    </source>
</evidence>
<feature type="compositionally biased region" description="Acidic residues" evidence="1">
    <location>
        <begin position="61"/>
        <end position="75"/>
    </location>
</feature>
<feature type="transmembrane region" description="Helical" evidence="2">
    <location>
        <begin position="21"/>
        <end position="44"/>
    </location>
</feature>
<feature type="compositionally biased region" description="Low complexity" evidence="1">
    <location>
        <begin position="76"/>
        <end position="91"/>
    </location>
</feature>
<sequence length="584" mass="62367">MAAKAGDTLLRKIHDPERGANFVEYGAVILLVAAIASVVLSAGIPGRVTGLIDNALNSVDGEGEPEQQADGDDAPGDGADVPGAPDAPSADGDTDADDQGPGFDTADNPNPGDAQTGPAFTDTGDGTEPRIYYAGYGGSFGDSFMDGARESWEETQQEWGDFTDSPGGYLRDQAVEAGQAVDGAVDYVNQRRDEIAEATNERFSTRWDNGRYGAALGGWVGDAFADTLWRDPISVGGAYRGFRDSYFDDVAMQALDEGDRGAAHGRAAWNLFGNLINPIDRLRGLTPDGHRGGQDDQQDSSGQEQASGQNRNEDEENNEDDDQQDGASCPPGNSFVPGTPVLLADGSTLPIQDVDVGDEVLALDPLTGEEGPREVTDTITGAGEKTLVTIGIDAGDGTTDKITATDQHPFWVSETAEWTDAIDLEPGTWLRSSTGTWVKVTAIGVDTAEDQRVHNLTVEDLHTYYAVVGGTEVLSHNDNRGCGDLGEDWEPRDPNEICGSSGCEDVAVDIQQAIGGDRYRITDSLGAPYLGQYRNNDTGWGHHDVVIKDGRVYDAFSGRTGVPLDEYRDLWQYGEDLEFTKLPE</sequence>
<dbReference type="Proteomes" id="UP001595847">
    <property type="component" value="Unassembled WGS sequence"/>
</dbReference>
<dbReference type="CDD" id="cd00081">
    <property type="entry name" value="Hint"/>
    <property type="match status" value="1"/>
</dbReference>
<dbReference type="RefSeq" id="WP_378535873.1">
    <property type="nucleotide sequence ID" value="NZ_JBHSBH010000012.1"/>
</dbReference>
<evidence type="ECO:0000313" key="3">
    <source>
        <dbReference type="EMBL" id="MFC3998232.1"/>
    </source>
</evidence>
<protein>
    <submittedName>
        <fullName evidence="3">Polymorphic toxin-type HINT domain-containing protein</fullName>
    </submittedName>
</protein>
<dbReference type="Pfam" id="PF07591">
    <property type="entry name" value="PT-HINT"/>
    <property type="match status" value="1"/>
</dbReference>
<dbReference type="EMBL" id="JBHSBH010000012">
    <property type="protein sequence ID" value="MFC3998232.1"/>
    <property type="molecule type" value="Genomic_DNA"/>
</dbReference>
<keyword evidence="4" id="KW-1185">Reference proteome</keyword>
<keyword evidence="2" id="KW-0812">Transmembrane</keyword>
<keyword evidence="2" id="KW-1133">Transmembrane helix</keyword>
<keyword evidence="2" id="KW-0472">Membrane</keyword>
<feature type="compositionally biased region" description="Basic and acidic residues" evidence="1">
    <location>
        <begin position="283"/>
        <end position="294"/>
    </location>
</feature>
<accession>A0ABV8FT98</accession>
<organism evidence="3 4">
    <name type="scientific">Nocardiopsis sediminis</name>
    <dbReference type="NCBI Taxonomy" id="1778267"/>
    <lineage>
        <taxon>Bacteria</taxon>
        <taxon>Bacillati</taxon>
        <taxon>Actinomycetota</taxon>
        <taxon>Actinomycetes</taxon>
        <taxon>Streptosporangiales</taxon>
        <taxon>Nocardiopsidaceae</taxon>
        <taxon>Nocardiopsis</taxon>
    </lineage>
</organism>
<dbReference type="InterPro" id="IPR036844">
    <property type="entry name" value="Hint_dom_sf"/>
</dbReference>
<feature type="compositionally biased region" description="Low complexity" evidence="1">
    <location>
        <begin position="299"/>
        <end position="310"/>
    </location>
</feature>
<evidence type="ECO:0000256" key="2">
    <source>
        <dbReference type="SAM" id="Phobius"/>
    </source>
</evidence>
<feature type="compositionally biased region" description="Acidic residues" evidence="1">
    <location>
        <begin position="313"/>
        <end position="324"/>
    </location>
</feature>
<dbReference type="SUPFAM" id="SSF51294">
    <property type="entry name" value="Hedgehog/intein (Hint) domain"/>
    <property type="match status" value="1"/>
</dbReference>
<reference evidence="4" key="1">
    <citation type="journal article" date="2019" name="Int. J. Syst. Evol. Microbiol.">
        <title>The Global Catalogue of Microorganisms (GCM) 10K type strain sequencing project: providing services to taxonomists for standard genome sequencing and annotation.</title>
        <authorList>
            <consortium name="The Broad Institute Genomics Platform"/>
            <consortium name="The Broad Institute Genome Sequencing Center for Infectious Disease"/>
            <person name="Wu L."/>
            <person name="Ma J."/>
        </authorList>
    </citation>
    <scope>NUCLEOTIDE SEQUENCE [LARGE SCALE GENOMIC DNA]</scope>
    <source>
        <strain evidence="4">TBRC 1826</strain>
    </source>
</reference>
<feature type="region of interest" description="Disordered" evidence="1">
    <location>
        <begin position="57"/>
        <end position="128"/>
    </location>
</feature>
<dbReference type="Gene3D" id="2.170.16.10">
    <property type="entry name" value="Hedgehog/Intein (Hint) domain"/>
    <property type="match status" value="1"/>
</dbReference>
<name>A0ABV8FT98_9ACTN</name>
<comment type="caution">
    <text evidence="3">The sequence shown here is derived from an EMBL/GenBank/DDBJ whole genome shotgun (WGS) entry which is preliminary data.</text>
</comment>
<gene>
    <name evidence="3" type="ORF">ACFOVU_20065</name>
</gene>